<keyword evidence="12 14" id="KW-0472">Membrane</keyword>
<evidence type="ECO:0000256" key="14">
    <source>
        <dbReference type="RuleBase" id="RU367023"/>
    </source>
</evidence>
<keyword evidence="13" id="KW-0012">Acyltransferase</keyword>
<sequence length="301" mass="33805">MIKIVFGWRINKWFAKYFPISLHKTTELPADRVGVLNYPILHVALFHCFLCVFLFGGSDAPCSNYIFACHPHGIICMGIYGNFATEGNEKSKVVRNDIFPGLRFFACTLVSNFNIMIRREMLLLSGFIDCSKESIRNALAAEKSGRAVVIVVGGAEEALDAHPNMHKLTLLSRKGFVKEALRSGASLVPVYSFGENDVYDQVQNPKGSRVRRFQTWFKELTGISLPFFYGRGIFQLNFGFMPHRRPINTVVGAPISVAKVVEPTAEEVNGLHNRYCAALTELFEMNKTRFGVPENTKLIID</sequence>
<evidence type="ECO:0000256" key="1">
    <source>
        <dbReference type="ARBA" id="ARBA00004477"/>
    </source>
</evidence>
<feature type="transmembrane region" description="Helical" evidence="14">
    <location>
        <begin position="38"/>
        <end position="57"/>
    </location>
</feature>
<evidence type="ECO:0000313" key="16">
    <source>
        <dbReference type="WBParaSite" id="ACAC_0000236001-mRNA-1"/>
    </source>
</evidence>
<keyword evidence="5" id="KW-0444">Lipid biosynthesis</keyword>
<evidence type="ECO:0000256" key="8">
    <source>
        <dbReference type="ARBA" id="ARBA00022798"/>
    </source>
</evidence>
<evidence type="ECO:0000256" key="7">
    <source>
        <dbReference type="ARBA" id="ARBA00022692"/>
    </source>
</evidence>
<keyword evidence="10 14" id="KW-1133">Transmembrane helix</keyword>
<evidence type="ECO:0000256" key="3">
    <source>
        <dbReference type="ARBA" id="ARBA00005189"/>
    </source>
</evidence>
<dbReference type="EC" id="2.3.1.-" evidence="14"/>
<comment type="pathway">
    <text evidence="2">Glycerolipid metabolism; triacylglycerol biosynthesis.</text>
</comment>
<dbReference type="CDD" id="cd07987">
    <property type="entry name" value="LPLAT_MGAT-like"/>
    <property type="match status" value="1"/>
</dbReference>
<accession>A0A0K0CXP1</accession>
<evidence type="ECO:0000256" key="9">
    <source>
        <dbReference type="ARBA" id="ARBA00022824"/>
    </source>
</evidence>
<evidence type="ECO:0000256" key="10">
    <source>
        <dbReference type="ARBA" id="ARBA00022989"/>
    </source>
</evidence>
<dbReference type="PANTHER" id="PTHR12317:SF0">
    <property type="entry name" value="ACYLTRANSFERASE"/>
    <property type="match status" value="1"/>
</dbReference>
<keyword evidence="8" id="KW-0319">Glycerol metabolism</keyword>
<evidence type="ECO:0000256" key="4">
    <source>
        <dbReference type="ARBA" id="ARBA00005420"/>
    </source>
</evidence>
<proteinExistence type="inferred from homology"/>
<dbReference type="Pfam" id="PF03982">
    <property type="entry name" value="DAGAT"/>
    <property type="match status" value="2"/>
</dbReference>
<evidence type="ECO:0000313" key="15">
    <source>
        <dbReference type="Proteomes" id="UP000035642"/>
    </source>
</evidence>
<comment type="pathway">
    <text evidence="3">Lipid metabolism.</text>
</comment>
<evidence type="ECO:0000256" key="6">
    <source>
        <dbReference type="ARBA" id="ARBA00022679"/>
    </source>
</evidence>
<feature type="transmembrane region" description="Helical" evidence="14">
    <location>
        <begin position="64"/>
        <end position="83"/>
    </location>
</feature>
<organism evidence="15 16">
    <name type="scientific">Angiostrongylus cantonensis</name>
    <name type="common">Rat lungworm</name>
    <dbReference type="NCBI Taxonomy" id="6313"/>
    <lineage>
        <taxon>Eukaryota</taxon>
        <taxon>Metazoa</taxon>
        <taxon>Ecdysozoa</taxon>
        <taxon>Nematoda</taxon>
        <taxon>Chromadorea</taxon>
        <taxon>Rhabditida</taxon>
        <taxon>Rhabditina</taxon>
        <taxon>Rhabditomorpha</taxon>
        <taxon>Strongyloidea</taxon>
        <taxon>Metastrongylidae</taxon>
        <taxon>Angiostrongylus</taxon>
    </lineage>
</organism>
<name>A0A0K0CXP1_ANGCA</name>
<protein>
    <recommendedName>
        <fullName evidence="14">Acyltransferase</fullName>
        <ecNumber evidence="14">2.3.1.-</ecNumber>
    </recommendedName>
</protein>
<evidence type="ECO:0000256" key="2">
    <source>
        <dbReference type="ARBA" id="ARBA00004771"/>
    </source>
</evidence>
<reference evidence="16" key="2">
    <citation type="submission" date="2017-02" db="UniProtKB">
        <authorList>
            <consortium name="WormBaseParasite"/>
        </authorList>
    </citation>
    <scope>IDENTIFICATION</scope>
</reference>
<keyword evidence="6 14" id="KW-0808">Transferase</keyword>
<evidence type="ECO:0000256" key="5">
    <source>
        <dbReference type="ARBA" id="ARBA00022516"/>
    </source>
</evidence>
<keyword evidence="9 14" id="KW-0256">Endoplasmic reticulum</keyword>
<dbReference type="GO" id="GO:0019432">
    <property type="term" value="P:triglyceride biosynthetic process"/>
    <property type="evidence" value="ECO:0007669"/>
    <property type="project" value="TreeGrafter"/>
</dbReference>
<keyword evidence="11" id="KW-0443">Lipid metabolism</keyword>
<evidence type="ECO:0000256" key="13">
    <source>
        <dbReference type="ARBA" id="ARBA00023315"/>
    </source>
</evidence>
<dbReference type="GO" id="GO:0005789">
    <property type="term" value="C:endoplasmic reticulum membrane"/>
    <property type="evidence" value="ECO:0007669"/>
    <property type="project" value="UniProtKB-SubCell"/>
</dbReference>
<dbReference type="Proteomes" id="UP000035642">
    <property type="component" value="Unassembled WGS sequence"/>
</dbReference>
<comment type="similarity">
    <text evidence="4 14">Belongs to the diacylglycerol acyltransferase family.</text>
</comment>
<feature type="transmembrane region" description="Helical" evidence="14">
    <location>
        <begin position="98"/>
        <end position="117"/>
    </location>
</feature>
<dbReference type="AlphaFoldDB" id="A0A0K0CXP1"/>
<dbReference type="GO" id="GO:0006071">
    <property type="term" value="P:glycerol metabolic process"/>
    <property type="evidence" value="ECO:0007669"/>
    <property type="project" value="UniProtKB-KW"/>
</dbReference>
<dbReference type="STRING" id="6313.A0A0K0CXP1"/>
<evidence type="ECO:0000256" key="12">
    <source>
        <dbReference type="ARBA" id="ARBA00023136"/>
    </source>
</evidence>
<comment type="subcellular location">
    <subcellularLocation>
        <location evidence="1 14">Endoplasmic reticulum membrane</location>
        <topology evidence="1 14">Multi-pass membrane protein</topology>
    </subcellularLocation>
</comment>
<dbReference type="PANTHER" id="PTHR12317">
    <property type="entry name" value="DIACYLGLYCEROL O-ACYLTRANSFERASE"/>
    <property type="match status" value="1"/>
</dbReference>
<dbReference type="GO" id="GO:0004144">
    <property type="term" value="F:diacylglycerol O-acyltransferase activity"/>
    <property type="evidence" value="ECO:0007669"/>
    <property type="project" value="TreeGrafter"/>
</dbReference>
<dbReference type="InterPro" id="IPR007130">
    <property type="entry name" value="DAGAT"/>
</dbReference>
<keyword evidence="15" id="KW-1185">Reference proteome</keyword>
<reference evidence="15" key="1">
    <citation type="submission" date="2012-09" db="EMBL/GenBank/DDBJ databases">
        <authorList>
            <person name="Martin A.A."/>
        </authorList>
    </citation>
    <scope>NUCLEOTIDE SEQUENCE</scope>
</reference>
<keyword evidence="7 14" id="KW-0812">Transmembrane</keyword>
<evidence type="ECO:0000256" key="11">
    <source>
        <dbReference type="ARBA" id="ARBA00023098"/>
    </source>
</evidence>
<dbReference type="WBParaSite" id="ACAC_0000236001-mRNA-1">
    <property type="protein sequence ID" value="ACAC_0000236001-mRNA-1"/>
    <property type="gene ID" value="ACAC_0000236001"/>
</dbReference>